<dbReference type="InterPro" id="IPR025997">
    <property type="entry name" value="SBP_2_dom"/>
</dbReference>
<sequence length="380" mass="39917">MTRPSRLRPLALALLLSAAPMAVVAADMPPEAAELMVPLPLSPTGQPVVGFPDGVPASPAASLTFTADELAKLKAGSFTAGIAMQAMDSPWNTLQVEALKKTLDEYGIKVVAVTDAKQAPTAQADQLEGMIAQKVNLIFSVPIDPKGQADTYKRVSESGVKIVFMDNVAYGMAPGKDYVTVVASDNEQNAVFATDEMIKAIGGKGEVGLMTYIQESYYSIAARVAGFEKSVAAHPGVTVAAREKFTQPREAYDKAVAMLTAHPDIKGIFAVWGDPAMQTLAGAESLGRNDLVVTTNDLGPDSALYIARDQIIAIGAQLPYDLGIAEAQAGAAALLGKQVPPYISLPSLRVKKANLLSALKQVTKQDVPEDVVKACAGACY</sequence>
<feature type="chain" id="PRO_5044205428" evidence="4">
    <location>
        <begin position="26"/>
        <end position="380"/>
    </location>
</feature>
<accession>A0AB38T7H8</accession>
<comment type="similarity">
    <text evidence="2">Belongs to the bacterial solute-binding protein 2 family.</text>
</comment>
<reference evidence="6 7" key="1">
    <citation type="journal article" date="2022" name="Microbiol. Resour. Announc.">
        <title>Complete Genome Sequence of Mesorhizobium ciceri Strain R30, a Rhizobium Used as a Commercial Inoculant for Chickpea in Argentina.</title>
        <authorList>
            <person name="Foresto E."/>
            <person name="Revale S."/>
            <person name="Primo E."/>
            <person name="Nievas F."/>
            <person name="Carezzano E."/>
            <person name="Puente M."/>
            <person name="Alzari P."/>
            <person name="Mart M."/>
            <person name="Ben-Assaya M."/>
            <person name="Mornico D."/>
            <person name="Santoro M."/>
            <person name="Mart F."/>
            <person name="Giordano W."/>
            <person name="Bogino P."/>
        </authorList>
    </citation>
    <scope>NUCLEOTIDE SEQUENCE [LARGE SCALE GENOMIC DNA]</scope>
    <source>
        <strain evidence="6 7">R30</strain>
    </source>
</reference>
<evidence type="ECO:0000256" key="2">
    <source>
        <dbReference type="ARBA" id="ARBA00007639"/>
    </source>
</evidence>
<dbReference type="PANTHER" id="PTHR46847:SF1">
    <property type="entry name" value="D-ALLOSE-BINDING PERIPLASMIC PROTEIN-RELATED"/>
    <property type="match status" value="1"/>
</dbReference>
<feature type="domain" description="Periplasmic binding protein" evidence="5">
    <location>
        <begin position="81"/>
        <end position="338"/>
    </location>
</feature>
<dbReference type="Proteomes" id="UP001060070">
    <property type="component" value="Chromosome"/>
</dbReference>
<protein>
    <submittedName>
        <fullName evidence="6">Substrate-binding domain-containing protein</fullName>
    </submittedName>
</protein>
<dbReference type="PANTHER" id="PTHR46847">
    <property type="entry name" value="D-ALLOSE-BINDING PERIPLASMIC PROTEIN-RELATED"/>
    <property type="match status" value="1"/>
</dbReference>
<dbReference type="CDD" id="cd06316">
    <property type="entry name" value="PBP1_ABC_sugar_binding-like"/>
    <property type="match status" value="1"/>
</dbReference>
<feature type="signal peptide" evidence="4">
    <location>
        <begin position="1"/>
        <end position="25"/>
    </location>
</feature>
<gene>
    <name evidence="6" type="ORF">LRP29_26055</name>
</gene>
<dbReference type="SUPFAM" id="SSF53822">
    <property type="entry name" value="Periplasmic binding protein-like I"/>
    <property type="match status" value="1"/>
</dbReference>
<evidence type="ECO:0000313" key="6">
    <source>
        <dbReference type="EMBL" id="UTU50910.1"/>
    </source>
</evidence>
<dbReference type="GO" id="GO:0030313">
    <property type="term" value="C:cell envelope"/>
    <property type="evidence" value="ECO:0007669"/>
    <property type="project" value="UniProtKB-SubCell"/>
</dbReference>
<proteinExistence type="inferred from homology"/>
<dbReference type="AlphaFoldDB" id="A0AB38T7H8"/>
<dbReference type="RefSeq" id="WP_127218603.1">
    <property type="nucleotide sequence ID" value="NZ_CP088147.1"/>
</dbReference>
<dbReference type="InterPro" id="IPR028082">
    <property type="entry name" value="Peripla_BP_I"/>
</dbReference>
<dbReference type="EMBL" id="CP088147">
    <property type="protein sequence ID" value="UTU50910.1"/>
    <property type="molecule type" value="Genomic_DNA"/>
</dbReference>
<comment type="subcellular location">
    <subcellularLocation>
        <location evidence="1">Cell envelope</location>
    </subcellularLocation>
</comment>
<evidence type="ECO:0000256" key="1">
    <source>
        <dbReference type="ARBA" id="ARBA00004196"/>
    </source>
</evidence>
<evidence type="ECO:0000313" key="7">
    <source>
        <dbReference type="Proteomes" id="UP001060070"/>
    </source>
</evidence>
<keyword evidence="7" id="KW-1185">Reference proteome</keyword>
<evidence type="ECO:0000256" key="4">
    <source>
        <dbReference type="SAM" id="SignalP"/>
    </source>
</evidence>
<evidence type="ECO:0000259" key="5">
    <source>
        <dbReference type="Pfam" id="PF13407"/>
    </source>
</evidence>
<dbReference type="GO" id="GO:0030246">
    <property type="term" value="F:carbohydrate binding"/>
    <property type="evidence" value="ECO:0007669"/>
    <property type="project" value="UniProtKB-ARBA"/>
</dbReference>
<name>A0AB38T7H8_9HYPH</name>
<organism evidence="6 7">
    <name type="scientific">Mesorhizobium ciceri</name>
    <dbReference type="NCBI Taxonomy" id="39645"/>
    <lineage>
        <taxon>Bacteria</taxon>
        <taxon>Pseudomonadati</taxon>
        <taxon>Pseudomonadota</taxon>
        <taxon>Alphaproteobacteria</taxon>
        <taxon>Hyphomicrobiales</taxon>
        <taxon>Phyllobacteriaceae</taxon>
        <taxon>Mesorhizobium</taxon>
    </lineage>
</organism>
<evidence type="ECO:0000256" key="3">
    <source>
        <dbReference type="ARBA" id="ARBA00022729"/>
    </source>
</evidence>
<keyword evidence="3 4" id="KW-0732">Signal</keyword>
<dbReference type="Gene3D" id="3.40.50.2300">
    <property type="match status" value="2"/>
</dbReference>
<dbReference type="Pfam" id="PF13407">
    <property type="entry name" value="Peripla_BP_4"/>
    <property type="match status" value="1"/>
</dbReference>